<evidence type="ECO:0000256" key="13">
    <source>
        <dbReference type="ARBA" id="ARBA00038333"/>
    </source>
</evidence>
<dbReference type="PROSITE" id="PS50222">
    <property type="entry name" value="EF_HAND_2"/>
    <property type="match status" value="1"/>
</dbReference>
<name>A0A8J4ASW2_9CHLO</name>
<accession>A0A8J4ASW2</accession>
<dbReference type="SMART" id="SM00054">
    <property type="entry name" value="EFh"/>
    <property type="match status" value="2"/>
</dbReference>
<dbReference type="InterPro" id="IPR011992">
    <property type="entry name" value="EF-hand-dom_pair"/>
</dbReference>
<dbReference type="GO" id="GO:0005509">
    <property type="term" value="F:calcium ion binding"/>
    <property type="evidence" value="ECO:0007669"/>
    <property type="project" value="InterPro"/>
</dbReference>
<evidence type="ECO:0000256" key="6">
    <source>
        <dbReference type="ARBA" id="ARBA00022737"/>
    </source>
</evidence>
<comment type="similarity">
    <text evidence="13">Belongs to the MICU1 family. MICU1 subfamily.</text>
</comment>
<gene>
    <name evidence="15" type="ORF">Vafri_3832</name>
</gene>
<dbReference type="Pfam" id="PF13202">
    <property type="entry name" value="EF-hand_5"/>
    <property type="match status" value="2"/>
</dbReference>
<keyword evidence="6" id="KW-0677">Repeat</keyword>
<keyword evidence="5" id="KW-0479">Metal-binding</keyword>
<keyword evidence="9" id="KW-0809">Transit peptide</keyword>
<dbReference type="PANTHER" id="PTHR12294">
    <property type="entry name" value="EF HAND DOMAIN FAMILY A1,A2-RELATED"/>
    <property type="match status" value="1"/>
</dbReference>
<keyword evidence="7" id="KW-0999">Mitochondrion inner membrane</keyword>
<reference evidence="15" key="1">
    <citation type="journal article" date="2021" name="Proc. Natl. Acad. Sci. U.S.A.">
        <title>Three genomes in the algal genus Volvox reveal the fate of a haploid sex-determining region after a transition to homothallism.</title>
        <authorList>
            <person name="Yamamoto K."/>
            <person name="Hamaji T."/>
            <person name="Kawai-Toyooka H."/>
            <person name="Matsuzaki R."/>
            <person name="Takahashi F."/>
            <person name="Nishimura Y."/>
            <person name="Kawachi M."/>
            <person name="Noguchi H."/>
            <person name="Minakuchi Y."/>
            <person name="Umen J.G."/>
            <person name="Toyoda A."/>
            <person name="Nozaki H."/>
        </authorList>
    </citation>
    <scope>NUCLEOTIDE SEQUENCE</scope>
    <source>
        <strain evidence="15">NIES-3780</strain>
    </source>
</reference>
<dbReference type="SUPFAM" id="SSF47473">
    <property type="entry name" value="EF-hand"/>
    <property type="match status" value="3"/>
</dbReference>
<dbReference type="GO" id="GO:0005758">
    <property type="term" value="C:mitochondrial intermembrane space"/>
    <property type="evidence" value="ECO:0007669"/>
    <property type="project" value="UniProtKB-SubCell"/>
</dbReference>
<evidence type="ECO:0000256" key="10">
    <source>
        <dbReference type="ARBA" id="ARBA00023065"/>
    </source>
</evidence>
<keyword evidence="12" id="KW-0472">Membrane</keyword>
<evidence type="ECO:0000256" key="8">
    <source>
        <dbReference type="ARBA" id="ARBA00022837"/>
    </source>
</evidence>
<evidence type="ECO:0000256" key="12">
    <source>
        <dbReference type="ARBA" id="ARBA00023136"/>
    </source>
</evidence>
<dbReference type="EMBL" id="BNCO01000004">
    <property type="protein sequence ID" value="GIL46976.1"/>
    <property type="molecule type" value="Genomic_DNA"/>
</dbReference>
<keyword evidence="3" id="KW-0813">Transport</keyword>
<evidence type="ECO:0000313" key="16">
    <source>
        <dbReference type="Proteomes" id="UP000747399"/>
    </source>
</evidence>
<evidence type="ECO:0000256" key="11">
    <source>
        <dbReference type="ARBA" id="ARBA00023128"/>
    </source>
</evidence>
<evidence type="ECO:0000259" key="14">
    <source>
        <dbReference type="PROSITE" id="PS50222"/>
    </source>
</evidence>
<comment type="subcellular location">
    <subcellularLocation>
        <location evidence="1">Mitochondrion inner membrane</location>
    </subcellularLocation>
    <subcellularLocation>
        <location evidence="2">Mitochondrion intermembrane space</location>
    </subcellularLocation>
</comment>
<keyword evidence="16" id="KW-1185">Reference proteome</keyword>
<dbReference type="InterPro" id="IPR039800">
    <property type="entry name" value="MICU1/2/3"/>
</dbReference>
<feature type="domain" description="EF-hand" evidence="14">
    <location>
        <begin position="195"/>
        <end position="230"/>
    </location>
</feature>
<evidence type="ECO:0000256" key="1">
    <source>
        <dbReference type="ARBA" id="ARBA00004273"/>
    </source>
</evidence>
<protein>
    <recommendedName>
        <fullName evidence="14">EF-hand domain-containing protein</fullName>
    </recommendedName>
</protein>
<dbReference type="CDD" id="cd00051">
    <property type="entry name" value="EFh"/>
    <property type="match status" value="1"/>
</dbReference>
<evidence type="ECO:0000313" key="15">
    <source>
        <dbReference type="EMBL" id="GIL46976.1"/>
    </source>
</evidence>
<proteinExistence type="inferred from homology"/>
<evidence type="ECO:0000256" key="9">
    <source>
        <dbReference type="ARBA" id="ARBA00022946"/>
    </source>
</evidence>
<dbReference type="InterPro" id="IPR002048">
    <property type="entry name" value="EF_hand_dom"/>
</dbReference>
<comment type="caution">
    <text evidence="15">The sequence shown here is derived from an EMBL/GenBank/DDBJ whole genome shotgun (WGS) entry which is preliminary data.</text>
</comment>
<keyword evidence="4" id="KW-0109">Calcium transport</keyword>
<dbReference type="GO" id="GO:0036444">
    <property type="term" value="P:calcium import into the mitochondrion"/>
    <property type="evidence" value="ECO:0007669"/>
    <property type="project" value="TreeGrafter"/>
</dbReference>
<dbReference type="Proteomes" id="UP000747399">
    <property type="component" value="Unassembled WGS sequence"/>
</dbReference>
<evidence type="ECO:0000256" key="2">
    <source>
        <dbReference type="ARBA" id="ARBA00004569"/>
    </source>
</evidence>
<keyword evidence="8" id="KW-0106">Calcium</keyword>
<evidence type="ECO:0000256" key="5">
    <source>
        <dbReference type="ARBA" id="ARBA00022723"/>
    </source>
</evidence>
<dbReference type="Gene3D" id="1.10.238.10">
    <property type="entry name" value="EF-hand"/>
    <property type="match status" value="3"/>
</dbReference>
<keyword evidence="11" id="KW-0496">Mitochondrion</keyword>
<dbReference type="GO" id="GO:0051560">
    <property type="term" value="P:mitochondrial calcium ion homeostasis"/>
    <property type="evidence" value="ECO:0007669"/>
    <property type="project" value="TreeGrafter"/>
</dbReference>
<organism evidence="15 16">
    <name type="scientific">Volvox africanus</name>
    <dbReference type="NCBI Taxonomy" id="51714"/>
    <lineage>
        <taxon>Eukaryota</taxon>
        <taxon>Viridiplantae</taxon>
        <taxon>Chlorophyta</taxon>
        <taxon>core chlorophytes</taxon>
        <taxon>Chlorophyceae</taxon>
        <taxon>CS clade</taxon>
        <taxon>Chlamydomonadales</taxon>
        <taxon>Volvocaceae</taxon>
        <taxon>Volvox</taxon>
    </lineage>
</organism>
<dbReference type="InterPro" id="IPR018247">
    <property type="entry name" value="EF_Hand_1_Ca_BS"/>
</dbReference>
<dbReference type="PROSITE" id="PS00018">
    <property type="entry name" value="EF_HAND_1"/>
    <property type="match status" value="1"/>
</dbReference>
<dbReference type="AlphaFoldDB" id="A0A8J4ASW2"/>
<evidence type="ECO:0000256" key="4">
    <source>
        <dbReference type="ARBA" id="ARBA00022568"/>
    </source>
</evidence>
<dbReference type="GO" id="GO:1990246">
    <property type="term" value="C:uniplex complex"/>
    <property type="evidence" value="ECO:0007669"/>
    <property type="project" value="TreeGrafter"/>
</dbReference>
<evidence type="ECO:0000256" key="7">
    <source>
        <dbReference type="ARBA" id="ARBA00022792"/>
    </source>
</evidence>
<evidence type="ECO:0000256" key="3">
    <source>
        <dbReference type="ARBA" id="ARBA00022448"/>
    </source>
</evidence>
<sequence length="438" mass="49731">MRTRILSYRQFRAAIECIGTSLQGKTFPACSAIERQLSSKATSTSEYIYSSKWKFPTWISLGVATAVSGWAVSKVEIADEEIHLLPLAVRQRIFFKYEKRIRDRSSLDKVFEYFSSQEKDGQEFMTPVDMLCAVVPTYPPSESTIDRMGHLDGERRATPSGWNKTQASFLQQFDVDGDGLISYPEFLLLLTLVSIPGKNVKTFFDVVDLDGNGYVDKEEFKVVVDLLSDMANVHTSMVGRSKKLSLDDTSTGLLLKFFGKDGKKHLYLSEFRNFLDKLHEELVNLEFAHYDCNRQGSIPAVDFGRSLVAAADIRHVDRLLDKVDSMTTDMARERISFEDFQAVHGMRRNIHTLGVALEFFRQLDRLLSKEEFGKLLTKVAGVSLSRRVVEIIFAVFDNGRGGLDVPAFLEAMQRRDITWARRRNMDSEGTYPTSLTDL</sequence>
<dbReference type="PANTHER" id="PTHR12294:SF1">
    <property type="entry name" value="CALCIUM UPTAKE PROTEIN 1, MITOCHONDRIAL"/>
    <property type="match status" value="1"/>
</dbReference>
<keyword evidence="10" id="KW-0406">Ion transport</keyword>